<dbReference type="SMART" id="SM00382">
    <property type="entry name" value="AAA"/>
    <property type="match status" value="1"/>
</dbReference>
<protein>
    <recommendedName>
        <fullName evidence="13">ABC transmembrane type-1 domain-containing protein</fullName>
    </recommendedName>
</protein>
<dbReference type="FunFam" id="1.20.1560.10:FF:000006">
    <property type="entry name" value="ATP-binding cassette, sub-family C (CFTR/MRP), member 9"/>
    <property type="match status" value="1"/>
</dbReference>
<dbReference type="PROSITE" id="PS50893">
    <property type="entry name" value="ABC_TRANSPORTER_2"/>
    <property type="match status" value="1"/>
</dbReference>
<evidence type="ECO:0000256" key="8">
    <source>
        <dbReference type="SAM" id="Phobius"/>
    </source>
</evidence>
<dbReference type="SUPFAM" id="SSF90123">
    <property type="entry name" value="ABC transporter transmembrane region"/>
    <property type="match status" value="2"/>
</dbReference>
<gene>
    <name evidence="11" type="ORF">LSINAPIS_LOCUS13540</name>
</gene>
<keyword evidence="3 8" id="KW-0812">Transmembrane</keyword>
<feature type="domain" description="ABC transporter" evidence="9">
    <location>
        <begin position="571"/>
        <end position="795"/>
    </location>
</feature>
<dbReference type="InterPro" id="IPR011527">
    <property type="entry name" value="ABC1_TM_dom"/>
</dbReference>
<evidence type="ECO:0000256" key="7">
    <source>
        <dbReference type="ARBA" id="ARBA00023136"/>
    </source>
</evidence>
<dbReference type="Proteomes" id="UP000324832">
    <property type="component" value="Unassembled WGS sequence"/>
</dbReference>
<accession>A0A5E4R0W1</accession>
<evidence type="ECO:0000256" key="3">
    <source>
        <dbReference type="ARBA" id="ARBA00022692"/>
    </source>
</evidence>
<evidence type="ECO:0000256" key="4">
    <source>
        <dbReference type="ARBA" id="ARBA00022741"/>
    </source>
</evidence>
<feature type="transmembrane region" description="Helical" evidence="8">
    <location>
        <begin position="365"/>
        <end position="385"/>
    </location>
</feature>
<dbReference type="AlphaFoldDB" id="A0A5E4R0W1"/>
<feature type="transmembrane region" description="Helical" evidence="8">
    <location>
        <begin position="82"/>
        <end position="106"/>
    </location>
</feature>
<evidence type="ECO:0000256" key="6">
    <source>
        <dbReference type="ARBA" id="ARBA00022989"/>
    </source>
</evidence>
<feature type="transmembrane region" description="Helical" evidence="8">
    <location>
        <begin position="484"/>
        <end position="509"/>
    </location>
</feature>
<dbReference type="Pfam" id="PF00005">
    <property type="entry name" value="ABC_tran"/>
    <property type="match status" value="1"/>
</dbReference>
<evidence type="ECO:0000256" key="5">
    <source>
        <dbReference type="ARBA" id="ARBA00022840"/>
    </source>
</evidence>
<evidence type="ECO:0000259" key="10">
    <source>
        <dbReference type="PROSITE" id="PS50929"/>
    </source>
</evidence>
<dbReference type="InterPro" id="IPR027417">
    <property type="entry name" value="P-loop_NTPase"/>
</dbReference>
<dbReference type="GO" id="GO:0016887">
    <property type="term" value="F:ATP hydrolysis activity"/>
    <property type="evidence" value="ECO:0007669"/>
    <property type="project" value="InterPro"/>
</dbReference>
<dbReference type="InterPro" id="IPR050173">
    <property type="entry name" value="ABC_transporter_C-like"/>
</dbReference>
<dbReference type="InterPro" id="IPR036640">
    <property type="entry name" value="ABC1_TM_sf"/>
</dbReference>
<dbReference type="PROSITE" id="PS50929">
    <property type="entry name" value="ABC_TM1F"/>
    <property type="match status" value="1"/>
</dbReference>
<dbReference type="EMBL" id="FZQP02006782">
    <property type="protein sequence ID" value="VVD03568.1"/>
    <property type="molecule type" value="Genomic_DNA"/>
</dbReference>
<keyword evidence="4" id="KW-0547">Nucleotide-binding</keyword>
<dbReference type="Gene3D" id="3.40.50.300">
    <property type="entry name" value="P-loop containing nucleotide triphosphate hydrolases"/>
    <property type="match status" value="1"/>
</dbReference>
<feature type="non-terminal residue" evidence="11">
    <location>
        <position position="1"/>
    </location>
</feature>
<evidence type="ECO:0008006" key="13">
    <source>
        <dbReference type="Google" id="ProtNLM"/>
    </source>
</evidence>
<keyword evidence="2" id="KW-0813">Transport</keyword>
<feature type="transmembrane region" description="Helical" evidence="8">
    <location>
        <begin position="446"/>
        <end position="472"/>
    </location>
</feature>
<feature type="transmembrane region" description="Helical" evidence="8">
    <location>
        <begin position="333"/>
        <end position="359"/>
    </location>
</feature>
<keyword evidence="12" id="KW-1185">Reference proteome</keyword>
<dbReference type="InterPro" id="IPR003593">
    <property type="entry name" value="AAA+_ATPase"/>
</dbReference>
<organism evidence="11 12">
    <name type="scientific">Leptidea sinapis</name>
    <dbReference type="NCBI Taxonomy" id="189913"/>
    <lineage>
        <taxon>Eukaryota</taxon>
        <taxon>Metazoa</taxon>
        <taxon>Ecdysozoa</taxon>
        <taxon>Arthropoda</taxon>
        <taxon>Hexapoda</taxon>
        <taxon>Insecta</taxon>
        <taxon>Pterygota</taxon>
        <taxon>Neoptera</taxon>
        <taxon>Endopterygota</taxon>
        <taxon>Lepidoptera</taxon>
        <taxon>Glossata</taxon>
        <taxon>Ditrysia</taxon>
        <taxon>Papilionoidea</taxon>
        <taxon>Pieridae</taxon>
        <taxon>Dismorphiinae</taxon>
        <taxon>Leptidea</taxon>
    </lineage>
</organism>
<dbReference type="PANTHER" id="PTHR24223">
    <property type="entry name" value="ATP-BINDING CASSETTE SUB-FAMILY C"/>
    <property type="match status" value="1"/>
</dbReference>
<dbReference type="PANTHER" id="PTHR24223:SF461">
    <property type="entry name" value="ATP-BINDING CASSETTE SUB-FAMILY C MEMBER SUR"/>
    <property type="match status" value="1"/>
</dbReference>
<feature type="transmembrane region" description="Helical" evidence="8">
    <location>
        <begin position="257"/>
        <end position="274"/>
    </location>
</feature>
<keyword evidence="6 8" id="KW-1133">Transmembrane helix</keyword>
<dbReference type="GO" id="GO:0005524">
    <property type="term" value="F:ATP binding"/>
    <property type="evidence" value="ECO:0007669"/>
    <property type="project" value="UniProtKB-KW"/>
</dbReference>
<feature type="transmembrane region" description="Helical" evidence="8">
    <location>
        <begin position="113"/>
        <end position="132"/>
    </location>
</feature>
<sequence length="1235" mass="137030">VELKMEAICERGNGVCQARALATLLHSLNFYCASISAALVCCHAKSRAWRHQDLRGVASIVVGMAWCCGATAAAFLRSADTVYLVMSLMSTLAWVAAAVLHVVLWNRRSASPTLYLAVYWLLTAVSSSAVLFEHVKQGGTFTTIEVYIQSVTVMCAVVTKRSEDLKSSQTTSNVSYKHYESHFYSRITFFWLNSFLYNIYDNHIEDLSLGTLPEEEKTKISYQRLRNISNYHEFIDEPVKYNNNNEEVSLKEFLNNGYTMLVVTVLALIVQALLSQYSTHLNLLFDKCMRLASWSAGHAEKAVGEHSPLLSTPHREADTQTGMLTNLVTQDTYNIMSCVWICHYTWAIPLKVLVILYVLYTKLGVSAIIGVATSIFIITPLQFFIGKKISDNSKNISKCTDHRASIMSEILNGINVIKLYVWEDLFNEKILQFREVELQHLNKDSFYWSFLTLSAQFSTVLVSVVTFMLHYYLNSPTNLTAVNIFTGLALFNQLSIPLLILPVTVLMVIQAMVSTKRINEFLDLPESNNIKENKDIYTNTTEYAADFAHDPCENPLCETDEHNDECDELMDRFNNEQLRDQDHLIVINNASFSWRARKLIMVVGSSCSGKSSLLSAILGEMQLEQGQVNLNTDCSMWYAGLPPWLLDWSIRDNILMGSPWCATRYARVIRATGLRADLQLLPDGDRTVLGNHGTPLSGGQRLRVCVARALYSRARLVVLDEPLAALDGPLAKHVVTRGLVPAARSGRTILLATNRLELLHYADLVIVMDNGRISGVCTPTTMKEGPLCDWWQLASEARANVAKSGAGPPGGTAEERSTLARTLSRVQYQRSVSEDNIIDINEATGAHLLAELSTCAGSGMTWRRAPRKVRTSLLRYEVRRTVSADATTDGSKEAGFLGRLLHSRGTLTRWTPKTLRRFMSSDSETNIEGANEAAYKVNDSTLSALSSNGLESSTLLEAPQADREPSEPLLNENKIWWEYVRSGGWWGAVYLLAAATAQAMIVAADCWLSQLAQNNKQNPFNIEQRLEATSAARVVSLTTQCSVGAGTVRAANLQNKLREIFQARVDDNHNTLLLLNSANRWLGLGLDLVGMSCVLTTLCVALHSDSAASVAGLAGSYSLLLPVYLAHLAKCRADLRLQLGSLERILTDINAPQEDYRDECSIPSGWQRSGKIEFQQVDVQHQPDSPIILKSVNLTVNPGQKHRISSVTDYDSGVTLDGGRVVERGNIDTLLSDPS</sequence>
<evidence type="ECO:0000256" key="2">
    <source>
        <dbReference type="ARBA" id="ARBA00022448"/>
    </source>
</evidence>
<evidence type="ECO:0000256" key="1">
    <source>
        <dbReference type="ARBA" id="ARBA00004370"/>
    </source>
</evidence>
<feature type="transmembrane region" description="Helical" evidence="8">
    <location>
        <begin position="54"/>
        <end position="76"/>
    </location>
</feature>
<reference evidence="11 12" key="1">
    <citation type="submission" date="2017-07" db="EMBL/GenBank/DDBJ databases">
        <authorList>
            <person name="Talla V."/>
            <person name="Backstrom N."/>
        </authorList>
    </citation>
    <scope>NUCLEOTIDE SEQUENCE [LARGE SCALE GENOMIC DNA]</scope>
</reference>
<dbReference type="GO" id="GO:0140359">
    <property type="term" value="F:ABC-type transporter activity"/>
    <property type="evidence" value="ECO:0007669"/>
    <property type="project" value="InterPro"/>
</dbReference>
<comment type="subcellular location">
    <subcellularLocation>
        <location evidence="1">Membrane</location>
    </subcellularLocation>
</comment>
<dbReference type="Gene3D" id="1.20.1560.10">
    <property type="entry name" value="ABC transporter type 1, transmembrane domain"/>
    <property type="match status" value="2"/>
</dbReference>
<feature type="transmembrane region" description="Helical" evidence="8">
    <location>
        <begin position="20"/>
        <end position="42"/>
    </location>
</feature>
<name>A0A5E4R0W1_9NEOP</name>
<proteinExistence type="predicted"/>
<dbReference type="SUPFAM" id="SSF52540">
    <property type="entry name" value="P-loop containing nucleoside triphosphate hydrolases"/>
    <property type="match status" value="1"/>
</dbReference>
<evidence type="ECO:0000313" key="12">
    <source>
        <dbReference type="Proteomes" id="UP000324832"/>
    </source>
</evidence>
<evidence type="ECO:0000259" key="9">
    <source>
        <dbReference type="PROSITE" id="PS50893"/>
    </source>
</evidence>
<evidence type="ECO:0000313" key="11">
    <source>
        <dbReference type="EMBL" id="VVD03568.1"/>
    </source>
</evidence>
<feature type="domain" description="ABC transmembrane type-1" evidence="10">
    <location>
        <begin position="318"/>
        <end position="510"/>
    </location>
</feature>
<feature type="non-terminal residue" evidence="11">
    <location>
        <position position="1235"/>
    </location>
</feature>
<dbReference type="InterPro" id="IPR003439">
    <property type="entry name" value="ABC_transporter-like_ATP-bd"/>
</dbReference>
<keyword evidence="5" id="KW-0067">ATP-binding</keyword>
<keyword evidence="7 8" id="KW-0472">Membrane</keyword>
<dbReference type="Pfam" id="PF00664">
    <property type="entry name" value="ABC_membrane"/>
    <property type="match status" value="1"/>
</dbReference>
<dbReference type="GO" id="GO:0016020">
    <property type="term" value="C:membrane"/>
    <property type="evidence" value="ECO:0007669"/>
    <property type="project" value="UniProtKB-SubCell"/>
</dbReference>